<keyword evidence="2" id="KW-1185">Reference proteome</keyword>
<evidence type="ECO:0000313" key="1">
    <source>
        <dbReference type="EMBL" id="GAA2038074.1"/>
    </source>
</evidence>
<comment type="caution">
    <text evidence="1">The sequence shown here is derived from an EMBL/GenBank/DDBJ whole genome shotgun (WGS) entry which is preliminary data.</text>
</comment>
<accession>A0ABN2UKG7</accession>
<protein>
    <submittedName>
        <fullName evidence="1">Uncharacterized protein</fullName>
    </submittedName>
</protein>
<sequence>MTTFALPQNFPTLPNTGRKLFTYDDLADEIEDNFLPGQYVHLEQWTTAENSHDIVEYTMIEGYVYDGYDWEFLGIGHIDRDGDKVSEKRQSIALTGHEGTITPTITATGTLVIPDPSAPNVTYQVTARKPVFGGPEVTGCLTNDLGQESPYDLTELYQVWIDVYDDDVQRHHTMVERTVYRHDILDGDGTLLGCVETSDGGQSWGARKWYSFDQQYDEIEGFEPTASITENAQLVYLEAGGSGRWTKRTMIEVPLPFEIAA</sequence>
<evidence type="ECO:0000313" key="2">
    <source>
        <dbReference type="Proteomes" id="UP001501461"/>
    </source>
</evidence>
<name>A0ABN2UKG7_9MICC</name>
<organism evidence="1 2">
    <name type="scientific">Yaniella flava</name>
    <dbReference type="NCBI Taxonomy" id="287930"/>
    <lineage>
        <taxon>Bacteria</taxon>
        <taxon>Bacillati</taxon>
        <taxon>Actinomycetota</taxon>
        <taxon>Actinomycetes</taxon>
        <taxon>Micrococcales</taxon>
        <taxon>Micrococcaceae</taxon>
        <taxon>Yaniella</taxon>
    </lineage>
</organism>
<dbReference type="EMBL" id="BAAAMN010000036">
    <property type="protein sequence ID" value="GAA2038074.1"/>
    <property type="molecule type" value="Genomic_DNA"/>
</dbReference>
<dbReference type="RefSeq" id="WP_343957812.1">
    <property type="nucleotide sequence ID" value="NZ_BAAAMN010000036.1"/>
</dbReference>
<proteinExistence type="predicted"/>
<gene>
    <name evidence="1" type="ORF">GCM10009720_18190</name>
</gene>
<reference evidence="1 2" key="1">
    <citation type="journal article" date="2019" name="Int. J. Syst. Evol. Microbiol.">
        <title>The Global Catalogue of Microorganisms (GCM) 10K type strain sequencing project: providing services to taxonomists for standard genome sequencing and annotation.</title>
        <authorList>
            <consortium name="The Broad Institute Genomics Platform"/>
            <consortium name="The Broad Institute Genome Sequencing Center for Infectious Disease"/>
            <person name="Wu L."/>
            <person name="Ma J."/>
        </authorList>
    </citation>
    <scope>NUCLEOTIDE SEQUENCE [LARGE SCALE GENOMIC DNA]</scope>
    <source>
        <strain evidence="1 2">JCM 13595</strain>
    </source>
</reference>
<dbReference type="Proteomes" id="UP001501461">
    <property type="component" value="Unassembled WGS sequence"/>
</dbReference>